<sequence>MDGGAQKPPDASCRLVAVPVAGGFHYLLSSPVIVKANIFLWLVGLKLHFILMKFSKCNKRVTSMVKGG</sequence>
<keyword evidence="3" id="KW-1185">Reference proteome</keyword>
<organism evidence="2 3">
    <name type="scientific">Gossypium arboreum</name>
    <name type="common">Tree cotton</name>
    <name type="synonym">Gossypium nanking</name>
    <dbReference type="NCBI Taxonomy" id="29729"/>
    <lineage>
        <taxon>Eukaryota</taxon>
        <taxon>Viridiplantae</taxon>
        <taxon>Streptophyta</taxon>
        <taxon>Embryophyta</taxon>
        <taxon>Tracheophyta</taxon>
        <taxon>Spermatophyta</taxon>
        <taxon>Magnoliopsida</taxon>
        <taxon>eudicotyledons</taxon>
        <taxon>Gunneridae</taxon>
        <taxon>Pentapetalae</taxon>
        <taxon>rosids</taxon>
        <taxon>malvids</taxon>
        <taxon>Malvales</taxon>
        <taxon>Malvaceae</taxon>
        <taxon>Malvoideae</taxon>
        <taxon>Gossypium</taxon>
    </lineage>
</organism>
<dbReference type="Proteomes" id="UP001358586">
    <property type="component" value="Chromosome 7"/>
</dbReference>
<comment type="caution">
    <text evidence="2">The sequence shown here is derived from an EMBL/GenBank/DDBJ whole genome shotgun (WGS) entry which is preliminary data.</text>
</comment>
<proteinExistence type="predicted"/>
<dbReference type="EMBL" id="JARKNE010000007">
    <property type="protein sequence ID" value="KAK5820295.1"/>
    <property type="molecule type" value="Genomic_DNA"/>
</dbReference>
<accession>A0ABR0PGJ1</accession>
<evidence type="ECO:0000256" key="1">
    <source>
        <dbReference type="SAM" id="Phobius"/>
    </source>
</evidence>
<keyword evidence="1" id="KW-0472">Membrane</keyword>
<evidence type="ECO:0000313" key="2">
    <source>
        <dbReference type="EMBL" id="KAK5820295.1"/>
    </source>
</evidence>
<name>A0ABR0PGJ1_GOSAR</name>
<keyword evidence="1" id="KW-0812">Transmembrane</keyword>
<protein>
    <submittedName>
        <fullName evidence="2">Uncharacterized protein</fullName>
    </submittedName>
</protein>
<reference evidence="2 3" key="1">
    <citation type="submission" date="2023-03" db="EMBL/GenBank/DDBJ databases">
        <title>WGS of Gossypium arboreum.</title>
        <authorList>
            <person name="Yu D."/>
        </authorList>
    </citation>
    <scope>NUCLEOTIDE SEQUENCE [LARGE SCALE GENOMIC DNA]</scope>
    <source>
        <tissue evidence="2">Leaf</tissue>
    </source>
</reference>
<keyword evidence="1" id="KW-1133">Transmembrane helix</keyword>
<gene>
    <name evidence="2" type="ORF">PVK06_025341</name>
</gene>
<feature type="transmembrane region" description="Helical" evidence="1">
    <location>
        <begin position="32"/>
        <end position="51"/>
    </location>
</feature>
<evidence type="ECO:0000313" key="3">
    <source>
        <dbReference type="Proteomes" id="UP001358586"/>
    </source>
</evidence>